<dbReference type="PRINTS" id="PR00420">
    <property type="entry name" value="RNGMNOXGNASE"/>
</dbReference>
<comment type="similarity">
    <text evidence="1">Belongs to the paxM FAD-dependent monooxygenase family.</text>
</comment>
<organism evidence="9 10">
    <name type="scientific">Lachnellula willkommii</name>
    <dbReference type="NCBI Taxonomy" id="215461"/>
    <lineage>
        <taxon>Eukaryota</taxon>
        <taxon>Fungi</taxon>
        <taxon>Dikarya</taxon>
        <taxon>Ascomycota</taxon>
        <taxon>Pezizomycotina</taxon>
        <taxon>Leotiomycetes</taxon>
        <taxon>Helotiales</taxon>
        <taxon>Lachnaceae</taxon>
        <taxon>Lachnellula</taxon>
    </lineage>
</organism>
<dbReference type="SUPFAM" id="SSF51905">
    <property type="entry name" value="FAD/NAD(P)-binding domain"/>
    <property type="match status" value="1"/>
</dbReference>
<dbReference type="InterPro" id="IPR050493">
    <property type="entry name" value="FAD-dep_Monooxygenase_BioMet"/>
</dbReference>
<dbReference type="InterPro" id="IPR002938">
    <property type="entry name" value="FAD-bd"/>
</dbReference>
<comment type="caution">
    <text evidence="9">The sequence shown here is derived from an EMBL/GenBank/DDBJ whole genome shotgun (WGS) entry which is preliminary data.</text>
</comment>
<evidence type="ECO:0000259" key="8">
    <source>
        <dbReference type="Pfam" id="PF01494"/>
    </source>
</evidence>
<evidence type="ECO:0000313" key="10">
    <source>
        <dbReference type="Proteomes" id="UP000315522"/>
    </source>
</evidence>
<feature type="region of interest" description="Disordered" evidence="6">
    <location>
        <begin position="386"/>
        <end position="418"/>
    </location>
</feature>
<keyword evidence="7" id="KW-1133">Transmembrane helix</keyword>
<keyword evidence="7" id="KW-0812">Transmembrane</keyword>
<dbReference type="Gene3D" id="3.50.50.60">
    <property type="entry name" value="FAD/NAD(P)-binding domain"/>
    <property type="match status" value="1"/>
</dbReference>
<dbReference type="EMBL" id="QGML01000664">
    <property type="protein sequence ID" value="TVY91045.1"/>
    <property type="molecule type" value="Genomic_DNA"/>
</dbReference>
<dbReference type="SUPFAM" id="SSF54373">
    <property type="entry name" value="FAD-linked reductases, C-terminal domain"/>
    <property type="match status" value="1"/>
</dbReference>
<dbReference type="PANTHER" id="PTHR13789:SF147">
    <property type="entry name" value="PUTATIVE (AFU_ORTHOLOGUE AFUA_2G01950)-RELATED"/>
    <property type="match status" value="1"/>
</dbReference>
<keyword evidence="4" id="KW-0560">Oxidoreductase</keyword>
<evidence type="ECO:0000256" key="6">
    <source>
        <dbReference type="SAM" id="MobiDB-lite"/>
    </source>
</evidence>
<evidence type="ECO:0000256" key="2">
    <source>
        <dbReference type="ARBA" id="ARBA00022630"/>
    </source>
</evidence>
<feature type="transmembrane region" description="Helical" evidence="7">
    <location>
        <begin position="20"/>
        <end position="39"/>
    </location>
</feature>
<protein>
    <submittedName>
        <fullName evidence="9">FAD-dependent monooxygenase</fullName>
    </submittedName>
</protein>
<dbReference type="PANTHER" id="PTHR13789">
    <property type="entry name" value="MONOOXYGENASE"/>
    <property type="match status" value="1"/>
</dbReference>
<gene>
    <name evidence="9" type="primary">OpS4_4</name>
    <name evidence="9" type="ORF">LAWI1_G002842</name>
</gene>
<dbReference type="Pfam" id="PF01494">
    <property type="entry name" value="FAD_binding_3"/>
    <property type="match status" value="1"/>
</dbReference>
<evidence type="ECO:0000256" key="1">
    <source>
        <dbReference type="ARBA" id="ARBA00007992"/>
    </source>
</evidence>
<evidence type="ECO:0000256" key="3">
    <source>
        <dbReference type="ARBA" id="ARBA00022827"/>
    </source>
</evidence>
<keyword evidence="7" id="KW-0472">Membrane</keyword>
<evidence type="ECO:0000313" key="9">
    <source>
        <dbReference type="EMBL" id="TVY91045.1"/>
    </source>
</evidence>
<accession>A0A559MDK0</accession>
<sequence>METLRDDGDLFTGRMAVRPLNVIIVGAGIAGLTAGLALAKTGHSVTILESVSRITEIGAGIQLAPNASRILHRLGVLEEVMKETSVLSRVSIRRYDSDEELNSAPLMPSIGDRYGAPMGVIHRGDLQRILLNAAKKSGCQVLTSQTVMAAHPSFSPRLQVRDNQTGMTSWFLGDLVLAADGIQSTLRKQMVLARGHKDQPTPTGDAAYRLLIPRERIQHDAMLLKMLDQDVAMRYMGPGGHIMAYPVMRNTVYNLVLLHPAKTTTKGVDNAWTTKGSRKEMMTFYSSWSPAISAWLEYADDEILEWTLNTYPPLPSWVQGNVALIGDACHPMLPYVAQGAANAMEDAAVLMTAFTCTADVTLALRIYEAVRKERAEKIAASAAATGKSLHLHDGPEQQKRDEAIRNAGTRRLEKNDDRDDKWRDASWQDYMWRVDVMRETIEKWEELTALPEKQPTPRYKMLSGYSSTLLSRIWRAIRGLLWWWPS</sequence>
<dbReference type="InterPro" id="IPR036188">
    <property type="entry name" value="FAD/NAD-bd_sf"/>
</dbReference>
<dbReference type="Proteomes" id="UP000315522">
    <property type="component" value="Unassembled WGS sequence"/>
</dbReference>
<keyword evidence="10" id="KW-1185">Reference proteome</keyword>
<evidence type="ECO:0000256" key="4">
    <source>
        <dbReference type="ARBA" id="ARBA00023002"/>
    </source>
</evidence>
<evidence type="ECO:0000256" key="5">
    <source>
        <dbReference type="ARBA" id="ARBA00023033"/>
    </source>
</evidence>
<reference evidence="9 10" key="1">
    <citation type="submission" date="2018-05" db="EMBL/GenBank/DDBJ databases">
        <title>Genome sequencing and assembly of the regulated plant pathogen Lachnellula willkommii and related sister species for the development of diagnostic species identification markers.</title>
        <authorList>
            <person name="Giroux E."/>
            <person name="Bilodeau G."/>
        </authorList>
    </citation>
    <scope>NUCLEOTIDE SEQUENCE [LARGE SCALE GENOMIC DNA]</scope>
    <source>
        <strain evidence="9 10">CBS 172.35</strain>
    </source>
</reference>
<keyword evidence="2" id="KW-0285">Flavoprotein</keyword>
<proteinExistence type="inferred from homology"/>
<dbReference type="GO" id="GO:0071949">
    <property type="term" value="F:FAD binding"/>
    <property type="evidence" value="ECO:0007669"/>
    <property type="project" value="InterPro"/>
</dbReference>
<dbReference type="GO" id="GO:0004497">
    <property type="term" value="F:monooxygenase activity"/>
    <property type="evidence" value="ECO:0007669"/>
    <property type="project" value="UniProtKB-KW"/>
</dbReference>
<keyword evidence="5 9" id="KW-0503">Monooxygenase</keyword>
<keyword evidence="3" id="KW-0274">FAD</keyword>
<evidence type="ECO:0000256" key="7">
    <source>
        <dbReference type="SAM" id="Phobius"/>
    </source>
</evidence>
<dbReference type="AlphaFoldDB" id="A0A559MDK0"/>
<feature type="domain" description="FAD-binding" evidence="8">
    <location>
        <begin position="21"/>
        <end position="379"/>
    </location>
</feature>
<name>A0A559MDK0_9HELO</name>
<feature type="compositionally biased region" description="Basic and acidic residues" evidence="6">
    <location>
        <begin position="390"/>
        <end position="418"/>
    </location>
</feature>